<evidence type="ECO:0000256" key="1">
    <source>
        <dbReference type="SAM" id="SignalP"/>
    </source>
</evidence>
<sequence length="142" mass="15574">MTIFGKGAAVLAMLLAVASGLVQAQERPEVAAKVVAFAGEQGIKVWTLRIGARSENQALVQLEGVDHDWDMRIQRMDVEKTSSDTRYSTQVDGKKFVVLLVRNGWGELYLPGEAKPLMVGYDNSLSEQGNAQAFLTDYLKAQ</sequence>
<protein>
    <submittedName>
        <fullName evidence="2">Uncharacterized protein</fullName>
    </submittedName>
</protein>
<feature type="chain" id="PRO_5012613045" evidence="1">
    <location>
        <begin position="25"/>
        <end position="142"/>
    </location>
</feature>
<reference evidence="3" key="1">
    <citation type="submission" date="2016-11" db="EMBL/GenBank/DDBJ databases">
        <authorList>
            <person name="Varghese N."/>
            <person name="Submissions S."/>
        </authorList>
    </citation>
    <scope>NUCLEOTIDE SEQUENCE [LARGE SCALE GENOMIC DNA]</scope>
    <source>
        <strain evidence="3">CECT 8089</strain>
    </source>
</reference>
<evidence type="ECO:0000313" key="2">
    <source>
        <dbReference type="EMBL" id="SHL22079.1"/>
    </source>
</evidence>
<dbReference type="EMBL" id="FRBQ01000001">
    <property type="protein sequence ID" value="SHL22079.1"/>
    <property type="molecule type" value="Genomic_DNA"/>
</dbReference>
<dbReference type="OrthoDB" id="761740at2"/>
<feature type="signal peptide" evidence="1">
    <location>
        <begin position="1"/>
        <end position="24"/>
    </location>
</feature>
<keyword evidence="1" id="KW-0732">Signal</keyword>
<dbReference type="Proteomes" id="UP000184305">
    <property type="component" value="Unassembled WGS sequence"/>
</dbReference>
<proteinExistence type="predicted"/>
<dbReference type="RefSeq" id="WP_073262619.1">
    <property type="nucleotide sequence ID" value="NZ_FRBQ01000001.1"/>
</dbReference>
<name>A0A1M6YVL0_9GAMM</name>
<dbReference type="AlphaFoldDB" id="A0A1M6YVL0"/>
<accession>A0A1M6YVL0</accession>
<organism evidence="2 3">
    <name type="scientific">Phytopseudomonas punonensis</name>
    <dbReference type="NCBI Taxonomy" id="1220495"/>
    <lineage>
        <taxon>Bacteria</taxon>
        <taxon>Pseudomonadati</taxon>
        <taxon>Pseudomonadota</taxon>
        <taxon>Gammaproteobacteria</taxon>
        <taxon>Pseudomonadales</taxon>
        <taxon>Pseudomonadaceae</taxon>
        <taxon>Phytopseudomonas</taxon>
    </lineage>
</organism>
<keyword evidence="3" id="KW-1185">Reference proteome</keyword>
<dbReference type="STRING" id="1220495.SAMN05216288_1399"/>
<evidence type="ECO:0000313" key="3">
    <source>
        <dbReference type="Proteomes" id="UP000184305"/>
    </source>
</evidence>
<gene>
    <name evidence="2" type="ORF">SAMN05216288_1399</name>
</gene>